<keyword evidence="2" id="KW-1185">Reference proteome</keyword>
<protein>
    <submittedName>
        <fullName evidence="1">Uncharacterized protein</fullName>
    </submittedName>
</protein>
<dbReference type="RefSeq" id="WP_394828108.1">
    <property type="nucleotide sequence ID" value="NZ_CP089984.1"/>
</dbReference>
<dbReference type="EMBL" id="CP089984">
    <property type="protein sequence ID" value="WXB18478.1"/>
    <property type="molecule type" value="Genomic_DNA"/>
</dbReference>
<proteinExistence type="predicted"/>
<evidence type="ECO:0000313" key="1">
    <source>
        <dbReference type="EMBL" id="WXB18478.1"/>
    </source>
</evidence>
<organism evidence="1 2">
    <name type="scientific">Pendulispora albinea</name>
    <dbReference type="NCBI Taxonomy" id="2741071"/>
    <lineage>
        <taxon>Bacteria</taxon>
        <taxon>Pseudomonadati</taxon>
        <taxon>Myxococcota</taxon>
        <taxon>Myxococcia</taxon>
        <taxon>Myxococcales</taxon>
        <taxon>Sorangiineae</taxon>
        <taxon>Pendulisporaceae</taxon>
        <taxon>Pendulispora</taxon>
    </lineage>
</organism>
<evidence type="ECO:0000313" key="2">
    <source>
        <dbReference type="Proteomes" id="UP001370348"/>
    </source>
</evidence>
<name>A0ABZ2M7J5_9BACT</name>
<sequence length="241" mass="26885">MISTRRLEALPDIPDLIRITKGLATLDAILCAERQYRYYSFNRRWNPSDPAEMMASMRDGCGDEFFILFSPAGAAIKGFAHESFMSPHGNDLFTPVEQHGWLLYPGMLANFPDRLRPFLAEPAFVLSDASFVVWRRTGDSAWRIGDMAWPSAEQLDAYYGSSGYRDADGSEELLSPLAGRPEDYVAWASEYFEVSISVADAAHVLALRPLDHALLLRLGSERSLAELRDDLDEIGYPLAAG</sequence>
<dbReference type="Proteomes" id="UP001370348">
    <property type="component" value="Chromosome"/>
</dbReference>
<accession>A0ABZ2M7J5</accession>
<gene>
    <name evidence="1" type="ORF">LZC94_14700</name>
</gene>
<reference evidence="1 2" key="1">
    <citation type="submission" date="2021-12" db="EMBL/GenBank/DDBJ databases">
        <title>Discovery of the Pendulisporaceae a myxobacterial family with distinct sporulation behavior and unique specialized metabolism.</title>
        <authorList>
            <person name="Garcia R."/>
            <person name="Popoff A."/>
            <person name="Bader C.D."/>
            <person name="Loehr J."/>
            <person name="Walesch S."/>
            <person name="Walt C."/>
            <person name="Boldt J."/>
            <person name="Bunk B."/>
            <person name="Haeckl F.J.F.P.J."/>
            <person name="Gunesch A.P."/>
            <person name="Birkelbach J."/>
            <person name="Nuebel U."/>
            <person name="Pietschmann T."/>
            <person name="Bach T."/>
            <person name="Mueller R."/>
        </authorList>
    </citation>
    <scope>NUCLEOTIDE SEQUENCE [LARGE SCALE GENOMIC DNA]</scope>
    <source>
        <strain evidence="1 2">MSr11954</strain>
    </source>
</reference>